<feature type="repeat" description="TPR" evidence="1">
    <location>
        <begin position="139"/>
        <end position="172"/>
    </location>
</feature>
<dbReference type="PROSITE" id="PS50005">
    <property type="entry name" value="TPR"/>
    <property type="match status" value="2"/>
</dbReference>
<accession>A0A5C1NIJ4</accession>
<evidence type="ECO:0000256" key="1">
    <source>
        <dbReference type="PROSITE-ProRule" id="PRU00339"/>
    </source>
</evidence>
<organism evidence="3 4">
    <name type="scientific">Halomonas binhaiensis</name>
    <dbReference type="NCBI Taxonomy" id="2562282"/>
    <lineage>
        <taxon>Bacteria</taxon>
        <taxon>Pseudomonadati</taxon>
        <taxon>Pseudomonadota</taxon>
        <taxon>Gammaproteobacteria</taxon>
        <taxon>Oceanospirillales</taxon>
        <taxon>Halomonadaceae</taxon>
        <taxon>Halomonas</taxon>
    </lineage>
</organism>
<dbReference type="Pfam" id="PF13432">
    <property type="entry name" value="TPR_16"/>
    <property type="match status" value="2"/>
</dbReference>
<reference evidence="3" key="1">
    <citation type="submission" date="2021-02" db="EMBL/GenBank/DDBJ databases">
        <title>Strain Y2R2, a novel species of the genus Halomonas.</title>
        <authorList>
            <person name="Huang H."/>
        </authorList>
    </citation>
    <scope>NUCLEOTIDE SEQUENCE</scope>
    <source>
        <strain evidence="3">Y2R2</strain>
    </source>
</reference>
<protein>
    <submittedName>
        <fullName evidence="3">Tetratricopeptide repeat protein</fullName>
    </submittedName>
</protein>
<feature type="chain" id="PRO_5022717718" evidence="2">
    <location>
        <begin position="36"/>
        <end position="268"/>
    </location>
</feature>
<feature type="repeat" description="TPR" evidence="1">
    <location>
        <begin position="72"/>
        <end position="105"/>
    </location>
</feature>
<sequence>MPCLHDKECLMRCCVRLTIPMLCSLLAACASTQSAEESRLLKLADDIAAHGDYATAASMYERAAEVPGGDGVDIHVRLGDAKLAAGDFLGAVDSYRAALKQDINNADALFGLGSAQLRLGKVESAERNLRHAAPKIDTPAAWSRLGAAQALLGQGDASVTDFSRAVELAPDDADLQTNLAVAQALAGRGSEAVALMRDVTASPLAEERHFRSLILVLVMAGDDAQAQSIRIPDMPVSRRQSLIERAQQIRDISTPSEQARAIGLAMNQ</sequence>
<keyword evidence="4" id="KW-1185">Reference proteome</keyword>
<dbReference type="InterPro" id="IPR019734">
    <property type="entry name" value="TPR_rpt"/>
</dbReference>
<dbReference type="PROSITE" id="PS51257">
    <property type="entry name" value="PROKAR_LIPOPROTEIN"/>
    <property type="match status" value="1"/>
</dbReference>
<name>A0A5C1NIJ4_9GAMM</name>
<dbReference type="AlphaFoldDB" id="A0A5C1NIJ4"/>
<evidence type="ECO:0000313" key="4">
    <source>
        <dbReference type="Proteomes" id="UP000324285"/>
    </source>
</evidence>
<dbReference type="InterPro" id="IPR011990">
    <property type="entry name" value="TPR-like_helical_dom_sf"/>
</dbReference>
<dbReference type="SMART" id="SM00028">
    <property type="entry name" value="TPR"/>
    <property type="match status" value="3"/>
</dbReference>
<dbReference type="Proteomes" id="UP000324285">
    <property type="component" value="Chromosome"/>
</dbReference>
<proteinExistence type="predicted"/>
<evidence type="ECO:0000256" key="2">
    <source>
        <dbReference type="SAM" id="SignalP"/>
    </source>
</evidence>
<dbReference type="EMBL" id="CP038437">
    <property type="protein sequence ID" value="QEM82571.1"/>
    <property type="molecule type" value="Genomic_DNA"/>
</dbReference>
<dbReference type="OrthoDB" id="6161989at2"/>
<dbReference type="RefSeq" id="WP_149285695.1">
    <property type="nucleotide sequence ID" value="NZ_CP038437.2"/>
</dbReference>
<dbReference type="SUPFAM" id="SSF48452">
    <property type="entry name" value="TPR-like"/>
    <property type="match status" value="1"/>
</dbReference>
<feature type="signal peptide" evidence="2">
    <location>
        <begin position="1"/>
        <end position="35"/>
    </location>
</feature>
<keyword evidence="2" id="KW-0732">Signal</keyword>
<gene>
    <name evidence="3" type="ORF">E4T21_14215</name>
</gene>
<keyword evidence="1" id="KW-0802">TPR repeat</keyword>
<dbReference type="KEGG" id="hbh:E4T21_14215"/>
<dbReference type="Gene3D" id="1.25.40.10">
    <property type="entry name" value="Tetratricopeptide repeat domain"/>
    <property type="match status" value="2"/>
</dbReference>
<evidence type="ECO:0000313" key="3">
    <source>
        <dbReference type="EMBL" id="QEM82571.1"/>
    </source>
</evidence>